<keyword evidence="1" id="KW-0732">Signal</keyword>
<feature type="signal peptide" evidence="1">
    <location>
        <begin position="1"/>
        <end position="19"/>
    </location>
</feature>
<evidence type="ECO:0000259" key="2">
    <source>
        <dbReference type="Pfam" id="PF06439"/>
    </source>
</evidence>
<proteinExistence type="predicted"/>
<feature type="chain" id="PRO_5045062666" evidence="1">
    <location>
        <begin position="20"/>
        <end position="357"/>
    </location>
</feature>
<organism evidence="3 4">
    <name type="scientific">Dokdonia ponticola</name>
    <dbReference type="NCBI Taxonomy" id="2041041"/>
    <lineage>
        <taxon>Bacteria</taxon>
        <taxon>Pseudomonadati</taxon>
        <taxon>Bacteroidota</taxon>
        <taxon>Flavobacteriia</taxon>
        <taxon>Flavobacteriales</taxon>
        <taxon>Flavobacteriaceae</taxon>
        <taxon>Dokdonia</taxon>
    </lineage>
</organism>
<keyword evidence="3" id="KW-0378">Hydrolase</keyword>
<dbReference type="Pfam" id="PF06439">
    <property type="entry name" value="3keto-disac_hyd"/>
    <property type="match status" value="1"/>
</dbReference>
<evidence type="ECO:0000313" key="3">
    <source>
        <dbReference type="EMBL" id="MFC4635322.1"/>
    </source>
</evidence>
<comment type="caution">
    <text evidence="3">The sequence shown here is derived from an EMBL/GenBank/DDBJ whole genome shotgun (WGS) entry which is preliminary data.</text>
</comment>
<dbReference type="EMBL" id="JBHSFV010000010">
    <property type="protein sequence ID" value="MFC4635322.1"/>
    <property type="molecule type" value="Genomic_DNA"/>
</dbReference>
<name>A0ABV9HZN3_9FLAO</name>
<reference evidence="4" key="1">
    <citation type="journal article" date="2019" name="Int. J. Syst. Evol. Microbiol.">
        <title>The Global Catalogue of Microorganisms (GCM) 10K type strain sequencing project: providing services to taxonomists for standard genome sequencing and annotation.</title>
        <authorList>
            <consortium name="The Broad Institute Genomics Platform"/>
            <consortium name="The Broad Institute Genome Sequencing Center for Infectious Disease"/>
            <person name="Wu L."/>
            <person name="Ma J."/>
        </authorList>
    </citation>
    <scope>NUCLEOTIDE SEQUENCE [LARGE SCALE GENOMIC DNA]</scope>
    <source>
        <strain evidence="4">YJ-61-S</strain>
    </source>
</reference>
<dbReference type="Proteomes" id="UP001596043">
    <property type="component" value="Unassembled WGS sequence"/>
</dbReference>
<evidence type="ECO:0000256" key="1">
    <source>
        <dbReference type="SAM" id="SignalP"/>
    </source>
</evidence>
<dbReference type="RefSeq" id="WP_379980431.1">
    <property type="nucleotide sequence ID" value="NZ_JBHSFV010000010.1"/>
</dbReference>
<evidence type="ECO:0000313" key="4">
    <source>
        <dbReference type="Proteomes" id="UP001596043"/>
    </source>
</evidence>
<keyword evidence="4" id="KW-1185">Reference proteome</keyword>
<accession>A0ABV9HZN3</accession>
<dbReference type="Gene3D" id="2.60.120.560">
    <property type="entry name" value="Exo-inulinase, domain 1"/>
    <property type="match status" value="1"/>
</dbReference>
<dbReference type="InterPro" id="IPR010496">
    <property type="entry name" value="AL/BT2_dom"/>
</dbReference>
<dbReference type="GO" id="GO:0016787">
    <property type="term" value="F:hydrolase activity"/>
    <property type="evidence" value="ECO:0007669"/>
    <property type="project" value="UniProtKB-KW"/>
</dbReference>
<sequence length="357" mass="40993">MKQLIYLFIFLLSFQLLTAQNAPTKIEMTPSNWNTPDDALFENFDNRKTLVLKNGRATVKNLSFTNGTIEVDVYAKSTRSFAGISFREQNDNLEEVYMRLHKSSQADAVQYTPMFNNESNWQLYREYQASTSFKNQGWNSLRIEVANHSSEVFVNNVKVMTIDHLRTDQNEGLIGLWALFGNRFSNFRVMHSSNSEKEVATPINISENNIINRWGITKAYPYEEGKVRFEDFSKERYITVSTEESGLLPISKYVKKTTFGSFEQNKEEYVVATTTVNSAKAKTQIFSFDYSDKVLVFLNGKLLFNGNNAFRQKGVQFMGHMDINTNKLYLPLKKGENNIHCVVIEKANGWGLIGKLD</sequence>
<gene>
    <name evidence="3" type="ORF">ACFO3O_15540</name>
</gene>
<protein>
    <submittedName>
        <fullName evidence="3">Family 16 glycoside hydrolase</fullName>
    </submittedName>
</protein>
<feature type="domain" description="3-keto-alpha-glucoside-1,2-lyase/3-keto-2-hydroxy-glucal hydratase" evidence="2">
    <location>
        <begin position="37"/>
        <end position="186"/>
    </location>
</feature>